<feature type="non-terminal residue" evidence="1">
    <location>
        <position position="123"/>
    </location>
</feature>
<evidence type="ECO:0000313" key="1">
    <source>
        <dbReference type="EMBL" id="KAG1804178.1"/>
    </source>
</evidence>
<comment type="caution">
    <text evidence="1">The sequence shown here is derived from an EMBL/GenBank/DDBJ whole genome shotgun (WGS) entry which is preliminary data.</text>
</comment>
<dbReference type="EMBL" id="JABBWG010000061">
    <property type="protein sequence ID" value="KAG1804178.1"/>
    <property type="molecule type" value="Genomic_DNA"/>
</dbReference>
<accession>A0A9P7DVW3</accession>
<evidence type="ECO:0000313" key="2">
    <source>
        <dbReference type="Proteomes" id="UP000807769"/>
    </source>
</evidence>
<sequence length="123" mass="13983">SYIDPDTNSVVFQCHDGTVNYFNPYILVFCRHNHDLKCILSSKAAMFYISDYITKMGTKTYEMLSLLSHAVAHLPDNLTENGVKGGAKMLLHKYLLQFNRQQQIHVQQVAHYVRGLGDGIPSH</sequence>
<proteinExistence type="predicted"/>
<gene>
    <name evidence="1" type="ORF">BJ212DRAFT_1226665</name>
</gene>
<dbReference type="Proteomes" id="UP000807769">
    <property type="component" value="Unassembled WGS sequence"/>
</dbReference>
<name>A0A9P7DVW3_9AGAM</name>
<dbReference type="AlphaFoldDB" id="A0A9P7DVW3"/>
<dbReference type="OrthoDB" id="3267861at2759"/>
<dbReference type="GeneID" id="64623478"/>
<organism evidence="1 2">
    <name type="scientific">Suillus subaureus</name>
    <dbReference type="NCBI Taxonomy" id="48587"/>
    <lineage>
        <taxon>Eukaryota</taxon>
        <taxon>Fungi</taxon>
        <taxon>Dikarya</taxon>
        <taxon>Basidiomycota</taxon>
        <taxon>Agaricomycotina</taxon>
        <taxon>Agaricomycetes</taxon>
        <taxon>Agaricomycetidae</taxon>
        <taxon>Boletales</taxon>
        <taxon>Suillineae</taxon>
        <taxon>Suillaceae</taxon>
        <taxon>Suillus</taxon>
    </lineage>
</organism>
<reference evidence="1" key="1">
    <citation type="journal article" date="2020" name="New Phytol.">
        <title>Comparative genomics reveals dynamic genome evolution in host specialist ectomycorrhizal fungi.</title>
        <authorList>
            <person name="Lofgren L.A."/>
            <person name="Nguyen N.H."/>
            <person name="Vilgalys R."/>
            <person name="Ruytinx J."/>
            <person name="Liao H.L."/>
            <person name="Branco S."/>
            <person name="Kuo A."/>
            <person name="LaButti K."/>
            <person name="Lipzen A."/>
            <person name="Andreopoulos W."/>
            <person name="Pangilinan J."/>
            <person name="Riley R."/>
            <person name="Hundley H."/>
            <person name="Na H."/>
            <person name="Barry K."/>
            <person name="Grigoriev I.V."/>
            <person name="Stajich J.E."/>
            <person name="Kennedy P.G."/>
        </authorList>
    </citation>
    <scope>NUCLEOTIDE SEQUENCE</scope>
    <source>
        <strain evidence="1">MN1</strain>
    </source>
</reference>
<keyword evidence="2" id="KW-1185">Reference proteome</keyword>
<dbReference type="RefSeq" id="XP_041186802.1">
    <property type="nucleotide sequence ID" value="XM_041329461.1"/>
</dbReference>
<protein>
    <submittedName>
        <fullName evidence="1">Uncharacterized protein</fullName>
    </submittedName>
</protein>
<feature type="non-terminal residue" evidence="1">
    <location>
        <position position="1"/>
    </location>
</feature>